<evidence type="ECO:0000256" key="1">
    <source>
        <dbReference type="SAM" id="MobiDB-lite"/>
    </source>
</evidence>
<proteinExistence type="predicted"/>
<sequence>MNDSDGKGAATSPAGKGVGSDPKEPQPGPADGPDKGKGVGSEPAGSTGS</sequence>
<keyword evidence="3" id="KW-1185">Reference proteome</keyword>
<reference evidence="2" key="1">
    <citation type="submission" date="2022-12" db="EMBL/GenBank/DDBJ databases">
        <title>New Phytohabitans aurantiacus sp. RD004123 nov., an actinomycete isolated from soil.</title>
        <authorList>
            <person name="Triningsih D.W."/>
            <person name="Harunari E."/>
            <person name="Igarashi Y."/>
        </authorList>
    </citation>
    <scope>NUCLEOTIDE SEQUENCE</scope>
    <source>
        <strain evidence="2">RD004123</strain>
    </source>
</reference>
<feature type="region of interest" description="Disordered" evidence="1">
    <location>
        <begin position="1"/>
        <end position="49"/>
    </location>
</feature>
<dbReference type="Proteomes" id="UP001144280">
    <property type="component" value="Unassembled WGS sequence"/>
</dbReference>
<dbReference type="EMBL" id="BSDI01000008">
    <property type="protein sequence ID" value="GLH97044.1"/>
    <property type="molecule type" value="Genomic_DNA"/>
</dbReference>
<accession>A0ABQ5QRM4</accession>
<name>A0ABQ5QRM4_9ACTN</name>
<evidence type="ECO:0000313" key="2">
    <source>
        <dbReference type="EMBL" id="GLH97044.1"/>
    </source>
</evidence>
<gene>
    <name evidence="2" type="ORF">Pa4123_23180</name>
</gene>
<organism evidence="2 3">
    <name type="scientific">Phytohabitans aurantiacus</name>
    <dbReference type="NCBI Taxonomy" id="3016789"/>
    <lineage>
        <taxon>Bacteria</taxon>
        <taxon>Bacillati</taxon>
        <taxon>Actinomycetota</taxon>
        <taxon>Actinomycetes</taxon>
        <taxon>Micromonosporales</taxon>
        <taxon>Micromonosporaceae</taxon>
    </lineage>
</organism>
<evidence type="ECO:0000313" key="3">
    <source>
        <dbReference type="Proteomes" id="UP001144280"/>
    </source>
</evidence>
<protein>
    <submittedName>
        <fullName evidence="2">Uncharacterized protein</fullName>
    </submittedName>
</protein>
<comment type="caution">
    <text evidence="2">The sequence shown here is derived from an EMBL/GenBank/DDBJ whole genome shotgun (WGS) entry which is preliminary data.</text>
</comment>
<dbReference type="RefSeq" id="WP_281894552.1">
    <property type="nucleotide sequence ID" value="NZ_BSDI01000008.1"/>
</dbReference>